<evidence type="ECO:0008006" key="4">
    <source>
        <dbReference type="Google" id="ProtNLM"/>
    </source>
</evidence>
<evidence type="ECO:0000313" key="3">
    <source>
        <dbReference type="Proteomes" id="UP000317894"/>
    </source>
</evidence>
<comment type="caution">
    <text evidence="2">The sequence shown here is derived from an EMBL/GenBank/DDBJ whole genome shotgun (WGS) entry which is preliminary data.</text>
</comment>
<protein>
    <recommendedName>
        <fullName evidence="4">Lipoprotein</fullName>
    </recommendedName>
</protein>
<dbReference type="AlphaFoldDB" id="A0A552UF26"/>
<accession>A0A552UF26</accession>
<dbReference type="OrthoDB" id="9150126at2"/>
<evidence type="ECO:0000313" key="2">
    <source>
        <dbReference type="EMBL" id="TRW16823.1"/>
    </source>
</evidence>
<evidence type="ECO:0000256" key="1">
    <source>
        <dbReference type="SAM" id="SignalP"/>
    </source>
</evidence>
<reference evidence="2 3" key="1">
    <citation type="submission" date="2019-07" db="EMBL/GenBank/DDBJ databases">
        <title>Novel species isolated from glacier.</title>
        <authorList>
            <person name="Liu Q."/>
            <person name="Xin Y.-H."/>
        </authorList>
    </citation>
    <scope>NUCLEOTIDE SEQUENCE [LARGE SCALE GENOMIC DNA]</scope>
    <source>
        <strain evidence="2 3">LB1R16</strain>
    </source>
</reference>
<proteinExistence type="predicted"/>
<dbReference type="Proteomes" id="UP000317894">
    <property type="component" value="Unassembled WGS sequence"/>
</dbReference>
<feature type="signal peptide" evidence="1">
    <location>
        <begin position="1"/>
        <end position="25"/>
    </location>
</feature>
<dbReference type="PROSITE" id="PS51257">
    <property type="entry name" value="PROKAR_LIPOPROTEIN"/>
    <property type="match status" value="1"/>
</dbReference>
<keyword evidence="1" id="KW-0732">Signal</keyword>
<name>A0A552UF26_9SPHN</name>
<organism evidence="2 3">
    <name type="scientific">Glacieibacterium frigidum</name>
    <dbReference type="NCBI Taxonomy" id="2593303"/>
    <lineage>
        <taxon>Bacteria</taxon>
        <taxon>Pseudomonadati</taxon>
        <taxon>Pseudomonadota</taxon>
        <taxon>Alphaproteobacteria</taxon>
        <taxon>Sphingomonadales</taxon>
        <taxon>Sphingosinicellaceae</taxon>
        <taxon>Glacieibacterium</taxon>
    </lineage>
</organism>
<dbReference type="EMBL" id="VJWA01000001">
    <property type="protein sequence ID" value="TRW16823.1"/>
    <property type="molecule type" value="Genomic_DNA"/>
</dbReference>
<sequence length="146" mass="15588">MGLKMALAIAGALLVAGCATTPRQALTPMQAVFAAANAAPHATSGVFEFKVRATGRDGDRLYLNSEADYRDQRNLSIAILPDAQGELEQRYGPLAKGLIGRTISVRGAARRVRINFTDGGAPTGKYYYQTHVVVGTPSQIEVLPTR</sequence>
<gene>
    <name evidence="2" type="ORF">FMM06_01025</name>
</gene>
<keyword evidence="3" id="KW-1185">Reference proteome</keyword>
<feature type="chain" id="PRO_5022071131" description="Lipoprotein" evidence="1">
    <location>
        <begin position="26"/>
        <end position="146"/>
    </location>
</feature>